<proteinExistence type="predicted"/>
<gene>
    <name evidence="1" type="ORF">KQI82_05355</name>
</gene>
<reference evidence="1 2" key="1">
    <citation type="submission" date="2021-06" db="EMBL/GenBank/DDBJ databases">
        <authorList>
            <person name="Sun Q."/>
            <person name="Li D."/>
        </authorList>
    </citation>
    <scope>NUCLEOTIDE SEQUENCE [LARGE SCALE GENOMIC DNA]</scope>
    <source>
        <strain evidence="1 2">MSJ-2</strain>
    </source>
</reference>
<dbReference type="RefSeq" id="WP_216631848.1">
    <property type="nucleotide sequence ID" value="NZ_JAHLQN010000001.1"/>
</dbReference>
<organism evidence="1 2">
    <name type="scientific">Dysosmobacter acutus</name>
    <dbReference type="NCBI Taxonomy" id="2841504"/>
    <lineage>
        <taxon>Bacteria</taxon>
        <taxon>Bacillati</taxon>
        <taxon>Bacillota</taxon>
        <taxon>Clostridia</taxon>
        <taxon>Eubacteriales</taxon>
        <taxon>Oscillospiraceae</taxon>
        <taxon>Dysosmobacter</taxon>
    </lineage>
</organism>
<sequence length="87" mass="9792">MIFTSEELAMIEGVLGSFFSGNHTSEDLRKAYSRVWQHLAADTLDSEDLRRISSAVDFAMKNQFCESCSRESQRVLTTVLIKSISAQ</sequence>
<dbReference type="Proteomes" id="UP000787672">
    <property type="component" value="Unassembled WGS sequence"/>
</dbReference>
<evidence type="ECO:0000313" key="2">
    <source>
        <dbReference type="Proteomes" id="UP000787672"/>
    </source>
</evidence>
<keyword evidence="2" id="KW-1185">Reference proteome</keyword>
<dbReference type="EMBL" id="JAHLQN010000001">
    <property type="protein sequence ID" value="MBU5626349.1"/>
    <property type="molecule type" value="Genomic_DNA"/>
</dbReference>
<protein>
    <submittedName>
        <fullName evidence="1">Uncharacterized protein</fullName>
    </submittedName>
</protein>
<accession>A0ABS6FAM7</accession>
<comment type="caution">
    <text evidence="1">The sequence shown here is derived from an EMBL/GenBank/DDBJ whole genome shotgun (WGS) entry which is preliminary data.</text>
</comment>
<evidence type="ECO:0000313" key="1">
    <source>
        <dbReference type="EMBL" id="MBU5626349.1"/>
    </source>
</evidence>
<name>A0ABS6FAM7_9FIRM</name>